<dbReference type="AlphaFoldDB" id="A0A9D1YAK2"/>
<dbReference type="Proteomes" id="UP000823868">
    <property type="component" value="Unassembled WGS sequence"/>
</dbReference>
<dbReference type="EMBL" id="DXDX01000212">
    <property type="protein sequence ID" value="HIY22538.1"/>
    <property type="molecule type" value="Genomic_DNA"/>
</dbReference>
<sequence>METAKNPNPLCVNVFQGGGPVPSKEAVTEKWAEMIALLESSQAEASNSLGR</sequence>
<organism evidence="1 2">
    <name type="scientific">Candidatus Flavonifractor merdigallinarum</name>
    <dbReference type="NCBI Taxonomy" id="2838589"/>
    <lineage>
        <taxon>Bacteria</taxon>
        <taxon>Bacillati</taxon>
        <taxon>Bacillota</taxon>
        <taxon>Clostridia</taxon>
        <taxon>Eubacteriales</taxon>
        <taxon>Oscillospiraceae</taxon>
        <taxon>Flavonifractor</taxon>
    </lineage>
</organism>
<reference evidence="1" key="2">
    <citation type="submission" date="2021-04" db="EMBL/GenBank/DDBJ databases">
        <authorList>
            <person name="Gilroy R."/>
        </authorList>
    </citation>
    <scope>NUCLEOTIDE SEQUENCE</scope>
    <source>
        <strain evidence="1">ChiBcec16_6824</strain>
    </source>
</reference>
<protein>
    <submittedName>
        <fullName evidence="1">Uncharacterized protein</fullName>
    </submittedName>
</protein>
<comment type="caution">
    <text evidence="1">The sequence shown here is derived from an EMBL/GenBank/DDBJ whole genome shotgun (WGS) entry which is preliminary data.</text>
</comment>
<accession>A0A9D1YAK2</accession>
<name>A0A9D1YAK2_9FIRM</name>
<reference evidence="1" key="1">
    <citation type="journal article" date="2021" name="PeerJ">
        <title>Extensive microbial diversity within the chicken gut microbiome revealed by metagenomics and culture.</title>
        <authorList>
            <person name="Gilroy R."/>
            <person name="Ravi A."/>
            <person name="Getino M."/>
            <person name="Pursley I."/>
            <person name="Horton D.L."/>
            <person name="Alikhan N.F."/>
            <person name="Baker D."/>
            <person name="Gharbi K."/>
            <person name="Hall N."/>
            <person name="Watson M."/>
            <person name="Adriaenssens E.M."/>
            <person name="Foster-Nyarko E."/>
            <person name="Jarju S."/>
            <person name="Secka A."/>
            <person name="Antonio M."/>
            <person name="Oren A."/>
            <person name="Chaudhuri R.R."/>
            <person name="La Ragione R."/>
            <person name="Hildebrand F."/>
            <person name="Pallen M.J."/>
        </authorList>
    </citation>
    <scope>NUCLEOTIDE SEQUENCE</scope>
    <source>
        <strain evidence="1">ChiBcec16_6824</strain>
    </source>
</reference>
<evidence type="ECO:0000313" key="2">
    <source>
        <dbReference type="Proteomes" id="UP000823868"/>
    </source>
</evidence>
<proteinExistence type="predicted"/>
<evidence type="ECO:0000313" key="1">
    <source>
        <dbReference type="EMBL" id="HIY22538.1"/>
    </source>
</evidence>
<gene>
    <name evidence="1" type="ORF">H9841_11640</name>
</gene>